<dbReference type="Proteomes" id="UP001601521">
    <property type="component" value="Unassembled WGS sequence"/>
</dbReference>
<evidence type="ECO:0000313" key="1">
    <source>
        <dbReference type="EMBL" id="MFF0456485.1"/>
    </source>
</evidence>
<organism evidence="1 2">
    <name type="scientific">Nocardia africana</name>
    <dbReference type="NCBI Taxonomy" id="134964"/>
    <lineage>
        <taxon>Bacteria</taxon>
        <taxon>Bacillati</taxon>
        <taxon>Actinomycetota</taxon>
        <taxon>Actinomycetes</taxon>
        <taxon>Mycobacteriales</taxon>
        <taxon>Nocardiaceae</taxon>
        <taxon>Nocardia</taxon>
    </lineage>
</organism>
<comment type="caution">
    <text evidence="1">The sequence shown here is derived from an EMBL/GenBank/DDBJ whole genome shotgun (WGS) entry which is preliminary data.</text>
</comment>
<protein>
    <submittedName>
        <fullName evidence="1">Uncharacterized protein</fullName>
    </submittedName>
</protein>
<dbReference type="RefSeq" id="WP_387253367.1">
    <property type="nucleotide sequence ID" value="NZ_JBIALX010000010.1"/>
</dbReference>
<accession>A0ABW6NMU3</accession>
<dbReference type="EMBL" id="JBIALX010000010">
    <property type="protein sequence ID" value="MFF0456485.1"/>
    <property type="molecule type" value="Genomic_DNA"/>
</dbReference>
<keyword evidence="2" id="KW-1185">Reference proteome</keyword>
<proteinExistence type="predicted"/>
<reference evidence="1 2" key="1">
    <citation type="submission" date="2024-10" db="EMBL/GenBank/DDBJ databases">
        <title>The Natural Products Discovery Center: Release of the First 8490 Sequenced Strains for Exploring Actinobacteria Biosynthetic Diversity.</title>
        <authorList>
            <person name="Kalkreuter E."/>
            <person name="Kautsar S.A."/>
            <person name="Yang D."/>
            <person name="Bader C.D."/>
            <person name="Teijaro C.N."/>
            <person name="Fluegel L."/>
            <person name="Davis C.M."/>
            <person name="Simpson J.R."/>
            <person name="Lauterbach L."/>
            <person name="Steele A.D."/>
            <person name="Gui C."/>
            <person name="Meng S."/>
            <person name="Li G."/>
            <person name="Viehrig K."/>
            <person name="Ye F."/>
            <person name="Su P."/>
            <person name="Kiefer A.F."/>
            <person name="Nichols A."/>
            <person name="Cepeda A.J."/>
            <person name="Yan W."/>
            <person name="Fan B."/>
            <person name="Jiang Y."/>
            <person name="Adhikari A."/>
            <person name="Zheng C.-J."/>
            <person name="Schuster L."/>
            <person name="Cowan T.M."/>
            <person name="Smanski M.J."/>
            <person name="Chevrette M.G."/>
            <person name="De Carvalho L.P.S."/>
            <person name="Shen B."/>
        </authorList>
    </citation>
    <scope>NUCLEOTIDE SEQUENCE [LARGE SCALE GENOMIC DNA]</scope>
    <source>
        <strain evidence="1 2">NPDC004550</strain>
    </source>
</reference>
<name>A0ABW6NMU3_9NOCA</name>
<gene>
    <name evidence="1" type="ORF">ACFYTH_24240</name>
</gene>
<sequence length="46" mass="5030">MLDLTGEVVLAVLRTSRRNPAAVTAEWIETPAQQVLFALGHPITKD</sequence>
<evidence type="ECO:0000313" key="2">
    <source>
        <dbReference type="Proteomes" id="UP001601521"/>
    </source>
</evidence>